<feature type="domain" description="EDRF1 N-terminal" evidence="3">
    <location>
        <begin position="239"/>
        <end position="486"/>
    </location>
</feature>
<dbReference type="EMBL" id="GBHO01043331">
    <property type="protein sequence ID" value="JAG00273.1"/>
    <property type="molecule type" value="Transcribed_RNA"/>
</dbReference>
<reference evidence="4" key="1">
    <citation type="journal article" date="2014" name="PLoS ONE">
        <title>Transcriptome-Based Identification of ABC Transporters in the Western Tarnished Plant Bug Lygus hesperus.</title>
        <authorList>
            <person name="Hull J.J."/>
            <person name="Chaney K."/>
            <person name="Geib S.M."/>
            <person name="Fabrick J.A."/>
            <person name="Brent C.S."/>
            <person name="Walsh D."/>
            <person name="Lavine L.C."/>
        </authorList>
    </citation>
    <scope>NUCLEOTIDE SEQUENCE</scope>
</reference>
<dbReference type="EMBL" id="GBRD01016584">
    <property type="protein sequence ID" value="JAG49242.1"/>
    <property type="molecule type" value="Transcribed_RNA"/>
</dbReference>
<reference evidence="5" key="3">
    <citation type="submission" date="2014-09" db="EMBL/GenBank/DDBJ databases">
        <authorList>
            <person name="Magalhaes I.L.F."/>
            <person name="Oliveira U."/>
            <person name="Santos F.R."/>
            <person name="Vidigal T.H.D.A."/>
            <person name="Brescovit A.D."/>
            <person name="Santos A.J."/>
        </authorList>
    </citation>
    <scope>NUCLEOTIDE SEQUENCE</scope>
</reference>
<dbReference type="InterPro" id="IPR011990">
    <property type="entry name" value="TPR-like_helical_dom_sf"/>
</dbReference>
<dbReference type="PANTHER" id="PTHR15000">
    <property type="entry name" value="ERYTHROID DIFFERENTIATION-RELATED FACTOR 1"/>
    <property type="match status" value="1"/>
</dbReference>
<organism evidence="4">
    <name type="scientific">Lygus hesperus</name>
    <name type="common">Western plant bug</name>
    <dbReference type="NCBI Taxonomy" id="30085"/>
    <lineage>
        <taxon>Eukaryota</taxon>
        <taxon>Metazoa</taxon>
        <taxon>Ecdysozoa</taxon>
        <taxon>Arthropoda</taxon>
        <taxon>Hexapoda</taxon>
        <taxon>Insecta</taxon>
        <taxon>Pterygota</taxon>
        <taxon>Neoptera</taxon>
        <taxon>Paraneoptera</taxon>
        <taxon>Hemiptera</taxon>
        <taxon>Heteroptera</taxon>
        <taxon>Panheteroptera</taxon>
        <taxon>Cimicomorpha</taxon>
        <taxon>Miridae</taxon>
        <taxon>Mirini</taxon>
        <taxon>Lygus</taxon>
    </lineage>
</organism>
<dbReference type="Pfam" id="PF23723">
    <property type="entry name" value="TPR_EDRF1"/>
    <property type="match status" value="1"/>
</dbReference>
<proteinExistence type="predicted"/>
<feature type="domain" description="EDRF1 N-terminal" evidence="3">
    <location>
        <begin position="21"/>
        <end position="197"/>
    </location>
</feature>
<dbReference type="InterPro" id="IPR056582">
    <property type="entry name" value="EDRF1_N"/>
</dbReference>
<evidence type="ECO:0000313" key="4">
    <source>
        <dbReference type="EMBL" id="JAG00273.1"/>
    </source>
</evidence>
<feature type="compositionally biased region" description="Basic and acidic residues" evidence="1">
    <location>
        <begin position="579"/>
        <end position="592"/>
    </location>
</feature>
<dbReference type="AlphaFoldDB" id="A0A0A9W1D0"/>
<evidence type="ECO:0000259" key="2">
    <source>
        <dbReference type="Pfam" id="PF23723"/>
    </source>
</evidence>
<dbReference type="GO" id="GO:0045893">
    <property type="term" value="P:positive regulation of DNA-templated transcription"/>
    <property type="evidence" value="ECO:0007669"/>
    <property type="project" value="TreeGrafter"/>
</dbReference>
<dbReference type="EMBL" id="GBRD01016585">
    <property type="protein sequence ID" value="JAG49241.1"/>
    <property type="molecule type" value="Transcribed_RNA"/>
</dbReference>
<accession>A0A0A9W1D0</accession>
<dbReference type="EMBL" id="GBRD01016587">
    <property type="protein sequence ID" value="JAG49239.1"/>
    <property type="molecule type" value="Transcribed_RNA"/>
</dbReference>
<reference evidence="4" key="2">
    <citation type="submission" date="2014-07" db="EMBL/GenBank/DDBJ databases">
        <authorList>
            <person name="Hull J."/>
        </authorList>
    </citation>
    <scope>NUCLEOTIDE SEQUENCE</scope>
</reference>
<dbReference type="PANTHER" id="PTHR15000:SF1">
    <property type="entry name" value="ERYTHROID DIFFERENTIATION-RELATED FACTOR 1"/>
    <property type="match status" value="1"/>
</dbReference>
<evidence type="ECO:0000313" key="5">
    <source>
        <dbReference type="EMBL" id="JAG49239.1"/>
    </source>
</evidence>
<sequence length="1126" mass="126852">MDDIAPLELVPSPSSPREASVKSNAVVKYSLVESPVLYAPLRHNTDIKLPPENWLSSSAASRGLNDTTRPVSSGFSSFRMANMFPESVGEVDVVSDAENIKKLLKIPYSSKSVSMVVHRVENTLLIDEFDIHKHLLSRAEDEWAWLRQYFIEHILSTLSTKDKALPYHDKSRTALQQKALVSKFLHYSLAETEGIRESKVEQAVKSNDRSTTLPLATRGLALPEPQIEQGIPCSEEEDHKFTRNVLWTFEDIQMLLGTDMPIFGGPSRPCISLRLRDAKRPISVLTGIDYWLDNLMSNVPEVVMCYHLDGIVQKYELIKTEDLPNLKESRFSPNLIRDVAQNILSFLKANATKAGHTYWLFKGTNEDAVKLYDLTSLCSDTMRDKEQNPFTVPVGMLLYRVARNMMATGTTPGQNNTLRTVLKNCISLLSKEKYPQIVTSAHYMLADVYIPFETDPSSPILLSQSKHELSSMDDTEEVNDEDSAHVTMFSLNQTLTPRKPRNGKYKQPSLAKSGIEERCKHALHHVCEGVDCLKYFESMTAKSAKDGQEEEPKMANPFEPIPMPFDKPREKSRKKKKKDDKDDKENCNPGEMEGKSLKAVLCKPHGKRLPTWQRPEEMDNNTWKGYLCSLLTAKACLVYSILIEKEIEAKMYLLALKHIKGLLRCCGDNKPLASLMLSRAGDCFFNLSEHCIASGEAELLIEDEADEYPAVTLPTPPFFEQDIHLLECGMSMDELFDATINCYKRSLELCVNDDTKRRTGNACNMISSVYTTKASELLKAEDPDVAKFNKLIKMSEELLSMGVKMFEGVGDAANSALLLSNTGRLYRLRGHIPLQPDGESLSPVMKLHYQKAVDCYTSALHKLATRKSAPGIWDVVYWELSTTLYTLATLNQDHPPAPSSSKSAEEIERDAVELLQKAIKYCDVGSNSFRQPLYQFRAASLYQRLGSLYFHSYRMNDFDDSKVKQIIQLCQINYCKSISLFSALENPLQVVRVQLERLSLFELVAEESKSPKTKIKNLQKALGICGECKSYIGQICEKNLSKDSGVGSSEVERQDLEVEEAKLLQFLHDKLNTILLALIKLISSSDKNSVLIDTYKKIYVASLKKEKDTSLVSHLNQILLLIPNSS</sequence>
<dbReference type="Pfam" id="PF23788">
    <property type="entry name" value="EDRF1_N"/>
    <property type="match status" value="2"/>
</dbReference>
<feature type="domain" description="EDRF1 TPR repeats region" evidence="2">
    <location>
        <begin position="756"/>
        <end position="1120"/>
    </location>
</feature>
<evidence type="ECO:0000256" key="1">
    <source>
        <dbReference type="SAM" id="MobiDB-lite"/>
    </source>
</evidence>
<feature type="region of interest" description="Disordered" evidence="1">
    <location>
        <begin position="543"/>
        <end position="592"/>
    </location>
</feature>
<name>A0A0A9W1D0_LYGHE</name>
<protein>
    <submittedName>
        <fullName evidence="4">Erythroid differentiation-related factor 1</fullName>
    </submittedName>
</protein>
<evidence type="ECO:0000259" key="3">
    <source>
        <dbReference type="Pfam" id="PF23788"/>
    </source>
</evidence>
<gene>
    <name evidence="4" type="primary">EDRF1</name>
    <name evidence="4" type="ORF">CM83_50819</name>
</gene>
<dbReference type="Gene3D" id="1.25.40.10">
    <property type="entry name" value="Tetratricopeptide repeat domain"/>
    <property type="match status" value="1"/>
</dbReference>
<dbReference type="InterPro" id="IPR056583">
    <property type="entry name" value="EDRF1_TPR"/>
</dbReference>
<feature type="compositionally biased region" description="Basic and acidic residues" evidence="1">
    <location>
        <begin position="543"/>
        <end position="553"/>
    </location>
</feature>